<reference evidence="3" key="1">
    <citation type="submission" date="2020-07" db="EMBL/GenBank/DDBJ databases">
        <authorList>
            <person name="Partida-Martinez L."/>
            <person name="Huntemann M."/>
            <person name="Clum A."/>
            <person name="Wang J."/>
            <person name="Palaniappan K."/>
            <person name="Ritter S."/>
            <person name="Chen I.-M."/>
            <person name="Stamatis D."/>
            <person name="Reddy T."/>
            <person name="O'Malley R."/>
            <person name="Daum C."/>
            <person name="Shapiro N."/>
            <person name="Ivanova N."/>
            <person name="Kyrpides N."/>
            <person name="Woyke T."/>
        </authorList>
    </citation>
    <scope>NUCLEOTIDE SEQUENCE [LARGE SCALE GENOMIC DNA]</scope>
    <source>
        <strain evidence="3">AT2.8</strain>
    </source>
</reference>
<accession>A0A852TIE1</accession>
<dbReference type="EMBL" id="JACCBX010000007">
    <property type="protein sequence ID" value="NYE06884.1"/>
    <property type="molecule type" value="Genomic_DNA"/>
</dbReference>
<dbReference type="Proteomes" id="UP000548423">
    <property type="component" value="Unassembled WGS sequence"/>
</dbReference>
<keyword evidence="1" id="KW-0812">Transmembrane</keyword>
<protein>
    <submittedName>
        <fullName evidence="2">Phosphate starvation-inducible membrane PsiE</fullName>
    </submittedName>
</protein>
<keyword evidence="1" id="KW-1133">Transmembrane helix</keyword>
<name>A0A852TIE1_9BACI</name>
<evidence type="ECO:0000256" key="1">
    <source>
        <dbReference type="SAM" id="Phobius"/>
    </source>
</evidence>
<reference evidence="3" key="2">
    <citation type="submission" date="2020-08" db="EMBL/GenBank/DDBJ databases">
        <title>The Agave Microbiome: Exploring the role of microbial communities in plant adaptations to desert environments.</title>
        <authorList>
            <person name="Partida-Martinez L.P."/>
        </authorList>
    </citation>
    <scope>NUCLEOTIDE SEQUENCE [LARGE SCALE GENOMIC DNA]</scope>
    <source>
        <strain evidence="3">AT2.8</strain>
    </source>
</reference>
<evidence type="ECO:0000313" key="2">
    <source>
        <dbReference type="EMBL" id="NYE06884.1"/>
    </source>
</evidence>
<proteinExistence type="predicted"/>
<feature type="transmembrane region" description="Helical" evidence="1">
    <location>
        <begin position="53"/>
        <end position="73"/>
    </location>
</feature>
<organism evidence="2 3">
    <name type="scientific">Neobacillus niacini</name>
    <dbReference type="NCBI Taxonomy" id="86668"/>
    <lineage>
        <taxon>Bacteria</taxon>
        <taxon>Bacillati</taxon>
        <taxon>Bacillota</taxon>
        <taxon>Bacilli</taxon>
        <taxon>Bacillales</taxon>
        <taxon>Bacillaceae</taxon>
        <taxon>Neobacillus</taxon>
    </lineage>
</organism>
<dbReference type="AlphaFoldDB" id="A0A852TIE1"/>
<keyword evidence="1" id="KW-0472">Membrane</keyword>
<gene>
    <name evidence="2" type="ORF">F4694_003664</name>
</gene>
<feature type="transmembrane region" description="Helical" evidence="1">
    <location>
        <begin position="20"/>
        <end position="41"/>
    </location>
</feature>
<comment type="caution">
    <text evidence="2">The sequence shown here is derived from an EMBL/GenBank/DDBJ whole genome shotgun (WGS) entry which is preliminary data.</text>
</comment>
<evidence type="ECO:0000313" key="3">
    <source>
        <dbReference type="Proteomes" id="UP000548423"/>
    </source>
</evidence>
<sequence length="76" mass="8907">MKRIKYRLGKKGGSNVLEIFLPMFVTSLLGVLLFINFVYFSKNTKEEKSTHNQTILGSILTFFFIFSFMYFILSLH</sequence>